<dbReference type="AlphaFoldDB" id="A0A7W7ZWX6"/>
<comment type="caution">
    <text evidence="1">The sequence shown here is derived from an EMBL/GenBank/DDBJ whole genome shotgun (WGS) entry which is preliminary data.</text>
</comment>
<proteinExistence type="predicted"/>
<protein>
    <submittedName>
        <fullName evidence="1">Uncharacterized protein</fullName>
    </submittedName>
</protein>
<sequence length="161" mass="17258">MLSDLYFIDPKPAKGQEGPEHGVRLEVRELERGALKGTIYSAQPIAVGRPIWRVDLLESVDGTPGSFDRTHHHPEFTGWDPSSRVFDRALTADPLGWLSDRLTEAAGPLAVLDEADRGALRRAVPEIVEAAGRLLDGVRAGALGTAPSSGASLTDARAGWL</sequence>
<reference evidence="1 2" key="1">
    <citation type="submission" date="2020-08" db="EMBL/GenBank/DDBJ databases">
        <title>Genomic Encyclopedia of Type Strains, Phase IV (KMG-IV): sequencing the most valuable type-strain genomes for metagenomic binning, comparative biology and taxonomic classification.</title>
        <authorList>
            <person name="Goeker M."/>
        </authorList>
    </citation>
    <scope>NUCLEOTIDE SEQUENCE [LARGE SCALE GENOMIC DNA]</scope>
    <source>
        <strain evidence="1 2">DSM 45385</strain>
    </source>
</reference>
<dbReference type="RefSeq" id="WP_312896169.1">
    <property type="nucleotide sequence ID" value="NZ_JACHIN010000001.1"/>
</dbReference>
<dbReference type="Proteomes" id="UP000568380">
    <property type="component" value="Unassembled WGS sequence"/>
</dbReference>
<gene>
    <name evidence="1" type="ORF">HNR40_000753</name>
</gene>
<accession>A0A7W7ZWX6</accession>
<evidence type="ECO:0000313" key="2">
    <source>
        <dbReference type="Proteomes" id="UP000568380"/>
    </source>
</evidence>
<name>A0A7W7ZWX6_9ACTN</name>
<evidence type="ECO:0000313" key="1">
    <source>
        <dbReference type="EMBL" id="MBB5075307.1"/>
    </source>
</evidence>
<organism evidence="1 2">
    <name type="scientific">Nonomuraea endophytica</name>
    <dbReference type="NCBI Taxonomy" id="714136"/>
    <lineage>
        <taxon>Bacteria</taxon>
        <taxon>Bacillati</taxon>
        <taxon>Actinomycetota</taxon>
        <taxon>Actinomycetes</taxon>
        <taxon>Streptosporangiales</taxon>
        <taxon>Streptosporangiaceae</taxon>
        <taxon>Nonomuraea</taxon>
    </lineage>
</organism>
<dbReference type="EMBL" id="JACHIN010000001">
    <property type="protein sequence ID" value="MBB5075307.1"/>
    <property type="molecule type" value="Genomic_DNA"/>
</dbReference>
<keyword evidence="2" id="KW-1185">Reference proteome</keyword>